<proteinExistence type="predicted"/>
<dbReference type="EMBL" id="JARBJD010000666">
    <property type="protein sequence ID" value="KAK2940477.1"/>
    <property type="molecule type" value="Genomic_DNA"/>
</dbReference>
<name>A0ABQ9WLY6_9EUKA</name>
<gene>
    <name evidence="1" type="ORF">BLNAU_24615</name>
</gene>
<evidence type="ECO:0000313" key="2">
    <source>
        <dbReference type="Proteomes" id="UP001281761"/>
    </source>
</evidence>
<protein>
    <submittedName>
        <fullName evidence="1">Uncharacterized protein</fullName>
    </submittedName>
</protein>
<comment type="caution">
    <text evidence="1">The sequence shown here is derived from an EMBL/GenBank/DDBJ whole genome shotgun (WGS) entry which is preliminary data.</text>
</comment>
<organism evidence="1 2">
    <name type="scientific">Blattamonas nauphoetae</name>
    <dbReference type="NCBI Taxonomy" id="2049346"/>
    <lineage>
        <taxon>Eukaryota</taxon>
        <taxon>Metamonada</taxon>
        <taxon>Preaxostyla</taxon>
        <taxon>Oxymonadida</taxon>
        <taxon>Blattamonas</taxon>
    </lineage>
</organism>
<keyword evidence="2" id="KW-1185">Reference proteome</keyword>
<accession>A0ABQ9WLY6</accession>
<dbReference type="Proteomes" id="UP001281761">
    <property type="component" value="Unassembled WGS sequence"/>
</dbReference>
<evidence type="ECO:0000313" key="1">
    <source>
        <dbReference type="EMBL" id="KAK2940477.1"/>
    </source>
</evidence>
<reference evidence="1 2" key="1">
    <citation type="journal article" date="2022" name="bioRxiv">
        <title>Genomics of Preaxostyla Flagellates Illuminates Evolutionary Transitions and the Path Towards Mitochondrial Loss.</title>
        <authorList>
            <person name="Novak L.V.F."/>
            <person name="Treitli S.C."/>
            <person name="Pyrih J."/>
            <person name="Halakuc P."/>
            <person name="Pipaliya S.V."/>
            <person name="Vacek V."/>
            <person name="Brzon O."/>
            <person name="Soukal P."/>
            <person name="Eme L."/>
            <person name="Dacks J.B."/>
            <person name="Karnkowska A."/>
            <person name="Elias M."/>
            <person name="Hampl V."/>
        </authorList>
    </citation>
    <scope>NUCLEOTIDE SEQUENCE [LARGE SCALE GENOMIC DNA]</scope>
    <source>
        <strain evidence="1">NAU3</strain>
        <tissue evidence="1">Gut</tissue>
    </source>
</reference>
<sequence length="104" mass="11741">MDLRGVGRDQTNHHIFVRMYRMNRLGEVQVDSDQDLSVRVSLATPDSVDQIIKAEPKGNGAYLVEVLLPADYKGSCDIYACCDGKERLNLKIWIRADPNGYTQI</sequence>